<protein>
    <recommendedName>
        <fullName evidence="2">Peptidase S1 domain-containing protein</fullName>
    </recommendedName>
</protein>
<name>T1GYZ1_MEGSC</name>
<dbReference type="Pfam" id="PF00089">
    <property type="entry name" value="Trypsin"/>
    <property type="match status" value="1"/>
</dbReference>
<dbReference type="OMA" id="NERSCEI"/>
<reference evidence="4" key="1">
    <citation type="submission" date="2013-02" db="EMBL/GenBank/DDBJ databases">
        <authorList>
            <person name="Hughes D."/>
        </authorList>
    </citation>
    <scope>NUCLEOTIDE SEQUENCE</scope>
    <source>
        <strain>Durham</strain>
        <strain evidence="4">NC isolate 2 -- Noor lab</strain>
    </source>
</reference>
<dbReference type="Proteomes" id="UP000015102">
    <property type="component" value="Unassembled WGS sequence"/>
</dbReference>
<evidence type="ECO:0000259" key="2">
    <source>
        <dbReference type="PROSITE" id="PS50240"/>
    </source>
</evidence>
<evidence type="ECO:0000256" key="1">
    <source>
        <dbReference type="ARBA" id="ARBA00023157"/>
    </source>
</evidence>
<dbReference type="Gene3D" id="2.40.10.10">
    <property type="entry name" value="Trypsin-like serine proteases"/>
    <property type="match status" value="3"/>
</dbReference>
<dbReference type="InterPro" id="IPR001314">
    <property type="entry name" value="Peptidase_S1A"/>
</dbReference>
<dbReference type="PROSITE" id="PS00134">
    <property type="entry name" value="TRYPSIN_HIS"/>
    <property type="match status" value="1"/>
</dbReference>
<dbReference type="PROSITE" id="PS50240">
    <property type="entry name" value="TRYPSIN_DOM"/>
    <property type="match status" value="1"/>
</dbReference>
<dbReference type="SMART" id="SM00020">
    <property type="entry name" value="Tryp_SPc"/>
    <property type="match status" value="1"/>
</dbReference>
<keyword evidence="1" id="KW-1015">Disulfide bond</keyword>
<dbReference type="PRINTS" id="PR00722">
    <property type="entry name" value="CHYMOTRYPSIN"/>
</dbReference>
<evidence type="ECO:0000313" key="3">
    <source>
        <dbReference type="EnsemblMetazoa" id="MESCA009079-PA"/>
    </source>
</evidence>
<accession>T1GYZ1</accession>
<dbReference type="EMBL" id="CAQQ02039255">
    <property type="status" value="NOT_ANNOTATED_CDS"/>
    <property type="molecule type" value="Genomic_DNA"/>
</dbReference>
<dbReference type="InterPro" id="IPR018114">
    <property type="entry name" value="TRYPSIN_HIS"/>
</dbReference>
<dbReference type="EnsemblMetazoa" id="MESCA009079-RA">
    <property type="protein sequence ID" value="MESCA009079-PA"/>
    <property type="gene ID" value="MESCA009079"/>
</dbReference>
<dbReference type="HOGENOM" id="CLU_1598665_0_0_1"/>
<dbReference type="GO" id="GO:0006508">
    <property type="term" value="P:proteolysis"/>
    <property type="evidence" value="ECO:0007669"/>
    <property type="project" value="InterPro"/>
</dbReference>
<dbReference type="AlphaFoldDB" id="T1GYZ1"/>
<sequence length="167" mass="18417">LSNEICRNSGYVAGTSVCCPIEETTSNPRTNPDNGAVSLNGPECGLSSVFKFRRVVGGEPSELGTWPWITLLGYDVLEGSPFKCGGSLITKRHVLTAAHCIRKTTTVDINIVKMDRHPQYNSRNGKNDIAILHLESPVSYTERIHPACLPKDPPLRTRSFVDYMPFV</sequence>
<feature type="domain" description="Peptidase S1" evidence="2">
    <location>
        <begin position="55"/>
        <end position="167"/>
    </location>
</feature>
<dbReference type="PANTHER" id="PTHR24252">
    <property type="entry name" value="ACROSIN-RELATED"/>
    <property type="match status" value="1"/>
</dbReference>
<dbReference type="GO" id="GO:0004252">
    <property type="term" value="F:serine-type endopeptidase activity"/>
    <property type="evidence" value="ECO:0007669"/>
    <property type="project" value="InterPro"/>
</dbReference>
<evidence type="ECO:0000313" key="4">
    <source>
        <dbReference type="Proteomes" id="UP000015102"/>
    </source>
</evidence>
<dbReference type="STRING" id="36166.T1GYZ1"/>
<dbReference type="InterPro" id="IPR009003">
    <property type="entry name" value="Peptidase_S1_PA"/>
</dbReference>
<dbReference type="InterPro" id="IPR001254">
    <property type="entry name" value="Trypsin_dom"/>
</dbReference>
<proteinExistence type="predicted"/>
<keyword evidence="4" id="KW-1185">Reference proteome</keyword>
<dbReference type="InterPro" id="IPR043504">
    <property type="entry name" value="Peptidase_S1_PA_chymotrypsin"/>
</dbReference>
<dbReference type="PANTHER" id="PTHR24252:SF8">
    <property type="entry name" value="ACROSIN"/>
    <property type="match status" value="1"/>
</dbReference>
<organism evidence="3 4">
    <name type="scientific">Megaselia scalaris</name>
    <name type="common">Humpbacked fly</name>
    <name type="synonym">Phora scalaris</name>
    <dbReference type="NCBI Taxonomy" id="36166"/>
    <lineage>
        <taxon>Eukaryota</taxon>
        <taxon>Metazoa</taxon>
        <taxon>Ecdysozoa</taxon>
        <taxon>Arthropoda</taxon>
        <taxon>Hexapoda</taxon>
        <taxon>Insecta</taxon>
        <taxon>Pterygota</taxon>
        <taxon>Neoptera</taxon>
        <taxon>Endopterygota</taxon>
        <taxon>Diptera</taxon>
        <taxon>Brachycera</taxon>
        <taxon>Muscomorpha</taxon>
        <taxon>Platypezoidea</taxon>
        <taxon>Phoridae</taxon>
        <taxon>Megaseliini</taxon>
        <taxon>Megaselia</taxon>
    </lineage>
</organism>
<reference evidence="3" key="2">
    <citation type="submission" date="2015-06" db="UniProtKB">
        <authorList>
            <consortium name="EnsemblMetazoa"/>
        </authorList>
    </citation>
    <scope>IDENTIFICATION</scope>
</reference>
<dbReference type="SUPFAM" id="SSF50494">
    <property type="entry name" value="Trypsin-like serine proteases"/>
    <property type="match status" value="1"/>
</dbReference>